<dbReference type="Proteomes" id="UP000029121">
    <property type="component" value="Unassembled WGS sequence"/>
</dbReference>
<protein>
    <submittedName>
        <fullName evidence="2">Uncharacterized protein</fullName>
    </submittedName>
</protein>
<dbReference type="PANTHER" id="PTHR33472:SF13">
    <property type="entry name" value="(RAPE) HYPOTHETICAL PROTEIN"/>
    <property type="match status" value="1"/>
</dbReference>
<feature type="compositionally biased region" description="Basic and acidic residues" evidence="1">
    <location>
        <begin position="210"/>
        <end position="221"/>
    </location>
</feature>
<feature type="compositionally biased region" description="Polar residues" evidence="1">
    <location>
        <begin position="196"/>
        <end position="209"/>
    </location>
</feature>
<feature type="compositionally biased region" description="Polar residues" evidence="1">
    <location>
        <begin position="134"/>
        <end position="165"/>
    </location>
</feature>
<sequence length="367" mass="40620">MSNRSGRSGRSWYRLSSIVRPTAYSSRDPSSPHYVIEPPLSPAVSPSPPPPPRSAPKEVRETKPNPVVSPRPSVKYETPKWRHERETTSQKILTFSDNTKKEQQHDDEPSPAAPPPPPRSPPNVVKETKPSPVLLSQTTKYEPPKQQEQQTSYIDQTRSSHNNNTMMSPAAQPSHPPPQLMCPPLRPPSPEEVQEAKQTLVSSSPSISQEPHKPMQEHETTQQKNIVTLSEKTNIVHGPNETLYPELDDDAIIGTQSVITISGENKGAVMEILQSPSKTRGPYLISNGPEKSAEEKSKPKRKSNNHNSKGENRFVNSNVQIINGSVVCNSSETHHDPGVHLSLYRNSSTGNDFIIKDHGNGYTSSFN</sequence>
<evidence type="ECO:0000256" key="1">
    <source>
        <dbReference type="SAM" id="MobiDB-lite"/>
    </source>
</evidence>
<proteinExistence type="predicted"/>
<dbReference type="EMBL" id="KB870809">
    <property type="protein sequence ID" value="EOA23172.1"/>
    <property type="molecule type" value="Genomic_DNA"/>
</dbReference>
<gene>
    <name evidence="2" type="ORF">CARUB_v10017477mg</name>
</gene>
<feature type="compositionally biased region" description="Basic and acidic residues" evidence="1">
    <location>
        <begin position="98"/>
        <end position="108"/>
    </location>
</feature>
<feature type="compositionally biased region" description="Pro residues" evidence="1">
    <location>
        <begin position="174"/>
        <end position="190"/>
    </location>
</feature>
<dbReference type="OrthoDB" id="1939627at2759"/>
<feature type="compositionally biased region" description="Pro residues" evidence="1">
    <location>
        <begin position="111"/>
        <end position="121"/>
    </location>
</feature>
<keyword evidence="3" id="KW-1185">Reference proteome</keyword>
<evidence type="ECO:0000313" key="3">
    <source>
        <dbReference type="Proteomes" id="UP000029121"/>
    </source>
</evidence>
<dbReference type="AlphaFoldDB" id="R0FL32"/>
<organism evidence="2 3">
    <name type="scientific">Capsella rubella</name>
    <dbReference type="NCBI Taxonomy" id="81985"/>
    <lineage>
        <taxon>Eukaryota</taxon>
        <taxon>Viridiplantae</taxon>
        <taxon>Streptophyta</taxon>
        <taxon>Embryophyta</taxon>
        <taxon>Tracheophyta</taxon>
        <taxon>Spermatophyta</taxon>
        <taxon>Magnoliopsida</taxon>
        <taxon>eudicotyledons</taxon>
        <taxon>Gunneridae</taxon>
        <taxon>Pentapetalae</taxon>
        <taxon>rosids</taxon>
        <taxon>malvids</taxon>
        <taxon>Brassicales</taxon>
        <taxon>Brassicaceae</taxon>
        <taxon>Camelineae</taxon>
        <taxon>Capsella</taxon>
    </lineage>
</organism>
<feature type="region of interest" description="Disordered" evidence="1">
    <location>
        <begin position="21"/>
        <end position="222"/>
    </location>
</feature>
<feature type="region of interest" description="Disordered" evidence="1">
    <location>
        <begin position="274"/>
        <end position="314"/>
    </location>
</feature>
<feature type="compositionally biased region" description="Basic and acidic residues" evidence="1">
    <location>
        <begin position="77"/>
        <end position="88"/>
    </location>
</feature>
<evidence type="ECO:0000313" key="2">
    <source>
        <dbReference type="EMBL" id="EOA23172.1"/>
    </source>
</evidence>
<reference evidence="3" key="1">
    <citation type="journal article" date="2013" name="Nat. Genet.">
        <title>The Capsella rubella genome and the genomic consequences of rapid mating system evolution.</title>
        <authorList>
            <person name="Slotte T."/>
            <person name="Hazzouri K.M."/>
            <person name="Agren J.A."/>
            <person name="Koenig D."/>
            <person name="Maumus F."/>
            <person name="Guo Y.L."/>
            <person name="Steige K."/>
            <person name="Platts A.E."/>
            <person name="Escobar J.S."/>
            <person name="Newman L.K."/>
            <person name="Wang W."/>
            <person name="Mandakova T."/>
            <person name="Vello E."/>
            <person name="Smith L.M."/>
            <person name="Henz S.R."/>
            <person name="Steffen J."/>
            <person name="Takuno S."/>
            <person name="Brandvain Y."/>
            <person name="Coop G."/>
            <person name="Andolfatto P."/>
            <person name="Hu T.T."/>
            <person name="Blanchette M."/>
            <person name="Clark R.M."/>
            <person name="Quesneville H."/>
            <person name="Nordborg M."/>
            <person name="Gaut B.S."/>
            <person name="Lysak M.A."/>
            <person name="Jenkins J."/>
            <person name="Grimwood J."/>
            <person name="Chapman J."/>
            <person name="Prochnik S."/>
            <person name="Shu S."/>
            <person name="Rokhsar D."/>
            <person name="Schmutz J."/>
            <person name="Weigel D."/>
            <person name="Wright S.I."/>
        </authorList>
    </citation>
    <scope>NUCLEOTIDE SEQUENCE [LARGE SCALE GENOMIC DNA]</scope>
    <source>
        <strain evidence="3">cv. Monte Gargano</strain>
    </source>
</reference>
<accession>R0FL32</accession>
<feature type="compositionally biased region" description="Pro residues" evidence="1">
    <location>
        <begin position="39"/>
        <end position="54"/>
    </location>
</feature>
<name>R0FL32_9BRAS</name>
<dbReference type="KEGG" id="crb:17887361"/>
<dbReference type="PANTHER" id="PTHR33472">
    <property type="entry name" value="OS01G0106600 PROTEIN"/>
    <property type="match status" value="1"/>
</dbReference>